<evidence type="ECO:0000313" key="1">
    <source>
        <dbReference type="EMBL" id="JAH73031.1"/>
    </source>
</evidence>
<protein>
    <submittedName>
        <fullName evidence="1">Uncharacterized protein</fullName>
    </submittedName>
</protein>
<name>A0A0E9V4V4_ANGAN</name>
<proteinExistence type="predicted"/>
<accession>A0A0E9V4V4</accession>
<reference evidence="1" key="2">
    <citation type="journal article" date="2015" name="Fish Shellfish Immunol.">
        <title>Early steps in the European eel (Anguilla anguilla)-Vibrio vulnificus interaction in the gills: Role of the RtxA13 toxin.</title>
        <authorList>
            <person name="Callol A."/>
            <person name="Pajuelo D."/>
            <person name="Ebbesson L."/>
            <person name="Teles M."/>
            <person name="MacKenzie S."/>
            <person name="Amaro C."/>
        </authorList>
    </citation>
    <scope>NUCLEOTIDE SEQUENCE</scope>
</reference>
<organism evidence="1">
    <name type="scientific">Anguilla anguilla</name>
    <name type="common">European freshwater eel</name>
    <name type="synonym">Muraena anguilla</name>
    <dbReference type="NCBI Taxonomy" id="7936"/>
    <lineage>
        <taxon>Eukaryota</taxon>
        <taxon>Metazoa</taxon>
        <taxon>Chordata</taxon>
        <taxon>Craniata</taxon>
        <taxon>Vertebrata</taxon>
        <taxon>Euteleostomi</taxon>
        <taxon>Actinopterygii</taxon>
        <taxon>Neopterygii</taxon>
        <taxon>Teleostei</taxon>
        <taxon>Anguilliformes</taxon>
        <taxon>Anguillidae</taxon>
        <taxon>Anguilla</taxon>
    </lineage>
</organism>
<reference evidence="1" key="1">
    <citation type="submission" date="2014-11" db="EMBL/GenBank/DDBJ databases">
        <authorList>
            <person name="Amaro Gonzalez C."/>
        </authorList>
    </citation>
    <scope>NUCLEOTIDE SEQUENCE</scope>
</reference>
<sequence length="13" mass="1500">MDDPHCELELGQI</sequence>
<dbReference type="EMBL" id="GBXM01035546">
    <property type="protein sequence ID" value="JAH73031.1"/>
    <property type="molecule type" value="Transcribed_RNA"/>
</dbReference>